<sequence length="130" mass="15002">MLFWFNQSKKRDKFLQRPDMSDEEFLHGIQLSSEAARKTVKCCRTELSKSFRLSPEKLYPDDKFRDIISLPTPEWDMMDLLFPLEEALGIGIDEEQVPDWTGKTVTLGGWIVDFLSRPATTIAIKECGDN</sequence>
<evidence type="ECO:0000313" key="1">
    <source>
        <dbReference type="EMBL" id="KAF3890292.1"/>
    </source>
</evidence>
<keyword evidence="3" id="KW-1185">Reference proteome</keyword>
<dbReference type="Proteomes" id="UP000029738">
    <property type="component" value="Unassembled WGS sequence"/>
</dbReference>
<name>A0A0C1RK70_9CYAN</name>
<reference evidence="2" key="1">
    <citation type="journal article" date="2015" name="Genome Announc.">
        <title>Draft Genome Sequence of Tolypothrix boutellei Strain VB521301.</title>
        <authorList>
            <person name="Chandrababunaidu M.M."/>
            <person name="Singh D."/>
            <person name="Sen D."/>
            <person name="Bhan S."/>
            <person name="Das S."/>
            <person name="Gupta A."/>
            <person name="Adhikary S.P."/>
            <person name="Tripathy S."/>
        </authorList>
    </citation>
    <scope>NUCLEOTIDE SEQUENCE</scope>
    <source>
        <strain evidence="2">VB521301</strain>
    </source>
</reference>
<dbReference type="RefSeq" id="WP_050045541.1">
    <property type="nucleotide sequence ID" value="NZ_JHEG04000001.1"/>
</dbReference>
<proteinExistence type="predicted"/>
<gene>
    <name evidence="2" type="ORF">DA73_0212630</name>
    <name evidence="1" type="ORF">DA73_0400036225</name>
</gene>
<organism evidence="2">
    <name type="scientific">Tolypothrix bouteillei VB521301</name>
    <dbReference type="NCBI Taxonomy" id="1479485"/>
    <lineage>
        <taxon>Bacteria</taxon>
        <taxon>Bacillati</taxon>
        <taxon>Cyanobacteriota</taxon>
        <taxon>Cyanophyceae</taxon>
        <taxon>Nostocales</taxon>
        <taxon>Tolypothrichaceae</taxon>
        <taxon>Tolypothrix</taxon>
    </lineage>
</organism>
<dbReference type="AlphaFoldDB" id="A0A0C1RK70"/>
<comment type="caution">
    <text evidence="2">The sequence shown here is derived from an EMBL/GenBank/DDBJ whole genome shotgun (WGS) entry which is preliminary data.</text>
</comment>
<dbReference type="OrthoDB" id="511934at2"/>
<dbReference type="EMBL" id="JHEG02000037">
    <property type="protein sequence ID" value="KIE12375.1"/>
    <property type="molecule type" value="Genomic_DNA"/>
</dbReference>
<dbReference type="STRING" id="1479485.DA73_0212630"/>
<evidence type="ECO:0000313" key="3">
    <source>
        <dbReference type="Proteomes" id="UP000029738"/>
    </source>
</evidence>
<protein>
    <submittedName>
        <fullName evidence="2">Uncharacterized protein</fullName>
    </submittedName>
</protein>
<accession>A0A0C1RK70</accession>
<evidence type="ECO:0000313" key="2">
    <source>
        <dbReference type="EMBL" id="KIE12375.1"/>
    </source>
</evidence>
<reference evidence="1" key="2">
    <citation type="submission" date="2019-11" db="EMBL/GenBank/DDBJ databases">
        <title>Improved Assembly of Tolypothrix boutellei genome.</title>
        <authorList>
            <person name="Sarangi A.N."/>
            <person name="Mukherjee M."/>
            <person name="Ghosh S."/>
            <person name="Singh D."/>
            <person name="Das A."/>
            <person name="Kant S."/>
            <person name="Prusty A."/>
            <person name="Tripathy S."/>
        </authorList>
    </citation>
    <scope>NUCLEOTIDE SEQUENCE</scope>
    <source>
        <strain evidence="1">VB521301</strain>
    </source>
</reference>
<dbReference type="EMBL" id="JHEG04000001">
    <property type="protein sequence ID" value="KAF3890292.1"/>
    <property type="molecule type" value="Genomic_DNA"/>
</dbReference>